<gene>
    <name evidence="1" type="ORF">HD601_001491</name>
</gene>
<protein>
    <submittedName>
        <fullName evidence="1">Uncharacterized protein</fullName>
    </submittedName>
</protein>
<comment type="caution">
    <text evidence="1">The sequence shown here is derived from an EMBL/GenBank/DDBJ whole genome shotgun (WGS) entry which is preliminary data.</text>
</comment>
<dbReference type="RefSeq" id="WP_221440666.1">
    <property type="nucleotide sequence ID" value="NZ_JACHMM010000001.1"/>
</dbReference>
<evidence type="ECO:0000313" key="1">
    <source>
        <dbReference type="EMBL" id="MBB5786916.1"/>
    </source>
</evidence>
<dbReference type="Proteomes" id="UP000542813">
    <property type="component" value="Unassembled WGS sequence"/>
</dbReference>
<dbReference type="AlphaFoldDB" id="A0A7W9GNJ9"/>
<keyword evidence="2" id="KW-1185">Reference proteome</keyword>
<accession>A0A7W9GNJ9</accession>
<proteinExistence type="predicted"/>
<organism evidence="1 2">
    <name type="scientific">Jiangella mangrovi</name>
    <dbReference type="NCBI Taxonomy" id="1524084"/>
    <lineage>
        <taxon>Bacteria</taxon>
        <taxon>Bacillati</taxon>
        <taxon>Actinomycetota</taxon>
        <taxon>Actinomycetes</taxon>
        <taxon>Jiangellales</taxon>
        <taxon>Jiangellaceae</taxon>
        <taxon>Jiangella</taxon>
    </lineage>
</organism>
<name>A0A7W9GNJ9_9ACTN</name>
<sequence>MEATGIAEVVCINPAGHRAPGQDTEVTVAGTTTPLPTPRNGQFVFDITSDDPEPLPPTPTCPNNQWTPNIVDVAFTEATLTLLEDGVVSDVVTVPVQS</sequence>
<evidence type="ECO:0000313" key="2">
    <source>
        <dbReference type="Proteomes" id="UP000542813"/>
    </source>
</evidence>
<dbReference type="EMBL" id="JACHMM010000001">
    <property type="protein sequence ID" value="MBB5786916.1"/>
    <property type="molecule type" value="Genomic_DNA"/>
</dbReference>
<reference evidence="1 2" key="1">
    <citation type="submission" date="2020-08" db="EMBL/GenBank/DDBJ databases">
        <title>Sequencing the genomes of 1000 actinobacteria strains.</title>
        <authorList>
            <person name="Klenk H.-P."/>
        </authorList>
    </citation>
    <scope>NUCLEOTIDE SEQUENCE [LARGE SCALE GENOMIC DNA]</scope>
    <source>
        <strain evidence="1 2">DSM 102122</strain>
    </source>
</reference>